<gene>
    <name evidence="3" type="ORF">GCM10011511_44210</name>
</gene>
<keyword evidence="4" id="KW-1185">Reference proteome</keyword>
<reference evidence="3" key="1">
    <citation type="journal article" date="2014" name="Int. J. Syst. Evol. Microbiol.">
        <title>Complete genome sequence of Corynebacterium casei LMG S-19264T (=DSM 44701T), isolated from a smear-ripened cheese.</title>
        <authorList>
            <consortium name="US DOE Joint Genome Institute (JGI-PGF)"/>
            <person name="Walter F."/>
            <person name="Albersmeier A."/>
            <person name="Kalinowski J."/>
            <person name="Ruckert C."/>
        </authorList>
    </citation>
    <scope>NUCLEOTIDE SEQUENCE</scope>
    <source>
        <strain evidence="3">CGMCC 1.15448</strain>
    </source>
</reference>
<dbReference type="InterPro" id="IPR039566">
    <property type="entry name" value="CvfB_S1_st"/>
</dbReference>
<dbReference type="InterPro" id="IPR003029">
    <property type="entry name" value="S1_domain"/>
</dbReference>
<protein>
    <submittedName>
        <fullName evidence="3">GntR family transcriptional regulator</fullName>
    </submittedName>
</protein>
<dbReference type="PANTHER" id="PTHR37296">
    <property type="entry name" value="CONSERVED VIRULENCE FACTOR B"/>
    <property type="match status" value="1"/>
</dbReference>
<dbReference type="Gene3D" id="2.40.50.140">
    <property type="entry name" value="Nucleic acid-binding proteins"/>
    <property type="match status" value="1"/>
</dbReference>
<dbReference type="Gene3D" id="1.10.10.10">
    <property type="entry name" value="Winged helix-like DNA-binding domain superfamily/Winged helix DNA-binding domain"/>
    <property type="match status" value="1"/>
</dbReference>
<reference evidence="3" key="2">
    <citation type="submission" date="2020-09" db="EMBL/GenBank/DDBJ databases">
        <authorList>
            <person name="Sun Q."/>
            <person name="Zhou Y."/>
        </authorList>
    </citation>
    <scope>NUCLEOTIDE SEQUENCE</scope>
    <source>
        <strain evidence="3">CGMCC 1.15448</strain>
    </source>
</reference>
<name>A0A8J2XT95_9BACT</name>
<feature type="domain" description="S1 motif" evidence="2">
    <location>
        <begin position="3"/>
        <end position="63"/>
    </location>
</feature>
<dbReference type="AlphaFoldDB" id="A0A8J2XT95"/>
<dbReference type="InterPro" id="IPR036388">
    <property type="entry name" value="WH-like_DNA-bd_sf"/>
</dbReference>
<comment type="caution">
    <text evidence="3">The sequence shown here is derived from an EMBL/GenBank/DDBJ whole genome shotgun (WGS) entry which is preliminary data.</text>
</comment>
<dbReference type="PANTHER" id="PTHR37296:SF1">
    <property type="entry name" value="CONSERVED VIRULENCE FACTOR B"/>
    <property type="match status" value="1"/>
</dbReference>
<feature type="domain" description="S1 motif" evidence="2">
    <location>
        <begin position="143"/>
        <end position="206"/>
    </location>
</feature>
<comment type="similarity">
    <text evidence="1">Belongs to the CvfB family.</text>
</comment>
<evidence type="ECO:0000259" key="2">
    <source>
        <dbReference type="SMART" id="SM00316"/>
    </source>
</evidence>
<evidence type="ECO:0000313" key="3">
    <source>
        <dbReference type="EMBL" id="GGB15556.1"/>
    </source>
</evidence>
<dbReference type="GO" id="GO:0003676">
    <property type="term" value="F:nucleic acid binding"/>
    <property type="evidence" value="ECO:0007669"/>
    <property type="project" value="InterPro"/>
</dbReference>
<evidence type="ECO:0000313" key="4">
    <source>
        <dbReference type="Proteomes" id="UP000607559"/>
    </source>
</evidence>
<organism evidence="3 4">
    <name type="scientific">Puia dinghuensis</name>
    <dbReference type="NCBI Taxonomy" id="1792502"/>
    <lineage>
        <taxon>Bacteria</taxon>
        <taxon>Pseudomonadati</taxon>
        <taxon>Bacteroidota</taxon>
        <taxon>Chitinophagia</taxon>
        <taxon>Chitinophagales</taxon>
        <taxon>Chitinophagaceae</taxon>
        <taxon>Puia</taxon>
    </lineage>
</organism>
<dbReference type="InterPro" id="IPR040764">
    <property type="entry name" value="CvfB_WH"/>
</dbReference>
<accession>A0A8J2XT95</accession>
<dbReference type="InterPro" id="IPR014464">
    <property type="entry name" value="CvfB_fam"/>
</dbReference>
<dbReference type="Proteomes" id="UP000607559">
    <property type="component" value="Unassembled WGS sequence"/>
</dbReference>
<dbReference type="Pfam" id="PF17783">
    <property type="entry name" value="WHD_CvfB"/>
    <property type="match status" value="1"/>
</dbReference>
<feature type="domain" description="S1 motif" evidence="2">
    <location>
        <begin position="68"/>
        <end position="130"/>
    </location>
</feature>
<dbReference type="PIRSF" id="PIRSF012524">
    <property type="entry name" value="YitL_S1"/>
    <property type="match status" value="1"/>
</dbReference>
<proteinExistence type="inferred from homology"/>
<dbReference type="SMART" id="SM00316">
    <property type="entry name" value="S1"/>
    <property type="match status" value="3"/>
</dbReference>
<dbReference type="EMBL" id="BMJC01000005">
    <property type="protein sequence ID" value="GGB15556.1"/>
    <property type="molecule type" value="Genomic_DNA"/>
</dbReference>
<dbReference type="RefSeq" id="WP_188935917.1">
    <property type="nucleotide sequence ID" value="NZ_BMJC01000005.1"/>
</dbReference>
<sequence>MIRVGEYNTLTVRKQLAFGLILEDGKDGILLPKRFVPKNAKPGDELTVFLYHDSEDRLIATTQHPKGILGDIVLLRVVSLTPQGAFLDWGLMKDLFVPKSKQLSGMRLGGDYLVKIYLDEQTGRLAATEKIEPFLSNADITLKEKDLVDLTVYRRTDIGYLVIINNRHTGVLHFNEIFRDVKSGDRFPGFIKNIVPPDRAASGETEIDVVAGKPGYERTEDAAAKIIRLLKENKGRLPYHDKSDPEAIYAFFGMSKKTFKMTTGRLYKEKKILITDTGISLITP</sequence>
<dbReference type="Pfam" id="PF13509">
    <property type="entry name" value="S1_2"/>
    <property type="match status" value="1"/>
</dbReference>
<dbReference type="InterPro" id="IPR012340">
    <property type="entry name" value="NA-bd_OB-fold"/>
</dbReference>
<evidence type="ECO:0000256" key="1">
    <source>
        <dbReference type="PIRNR" id="PIRNR012524"/>
    </source>
</evidence>